<accession>A0A0B2A628</accession>
<dbReference type="RefSeq" id="WP_039400081.1">
    <property type="nucleotide sequence ID" value="NZ_JTDK01000011.1"/>
</dbReference>
<dbReference type="PANTHER" id="PTHR46268">
    <property type="entry name" value="STRESS RESPONSE PROTEIN NHAX"/>
    <property type="match status" value="1"/>
</dbReference>
<dbReference type="PANTHER" id="PTHR46268:SF6">
    <property type="entry name" value="UNIVERSAL STRESS PROTEIN UP12"/>
    <property type="match status" value="1"/>
</dbReference>
<dbReference type="EMBL" id="JTDK01000011">
    <property type="protein sequence ID" value="KHK97179.1"/>
    <property type="molecule type" value="Genomic_DNA"/>
</dbReference>
<dbReference type="SUPFAM" id="SSF52402">
    <property type="entry name" value="Adenine nucleotide alpha hydrolases-like"/>
    <property type="match status" value="2"/>
</dbReference>
<reference evidence="3 4" key="1">
    <citation type="submission" date="2014-11" db="EMBL/GenBank/DDBJ databases">
        <title>Genome sequence of Microbacterium mangrovi MUSC 115(T).</title>
        <authorList>
            <person name="Lee L.-H."/>
        </authorList>
    </citation>
    <scope>NUCLEOTIDE SEQUENCE [LARGE SCALE GENOMIC DNA]</scope>
    <source>
        <strain evidence="3 4">MUSC 115</strain>
    </source>
</reference>
<keyword evidence="4" id="KW-1185">Reference proteome</keyword>
<dbReference type="Gene3D" id="3.40.50.620">
    <property type="entry name" value="HUPs"/>
    <property type="match status" value="2"/>
</dbReference>
<dbReference type="InterPro" id="IPR006015">
    <property type="entry name" value="Universal_stress_UspA"/>
</dbReference>
<evidence type="ECO:0000313" key="4">
    <source>
        <dbReference type="Proteomes" id="UP000031030"/>
    </source>
</evidence>
<dbReference type="Pfam" id="PF00582">
    <property type="entry name" value="Usp"/>
    <property type="match status" value="2"/>
</dbReference>
<sequence length="298" mass="31688">MTYLVGYGPRNEDRSAVELAAQLARSEHHPIRVVSVVPKGWGTPAAGGTDREFEAWAAAEGELAVDQAGDDLARHPAVEGTAEWVSGRSVPQTLLEEAAASDAWMLVVGSSEDADPGRIRLSSKTDRLVHSSGIPVAIAPRGYRTDASVTRVTVGFRDDDASWSLLTRVAEICRRTSAKLRVVTFVVTPPRRPVTARMAHAETQVIGLWMAQAAGAQRDAGEHLASTGFTADDLEMRLVEGEDWRAAIDALEWAEGDILAVGSSATHPMARVFLGSSAAKILRNAPVPVVIVPGAAAE</sequence>
<comment type="similarity">
    <text evidence="1">Belongs to the universal stress protein A family.</text>
</comment>
<protein>
    <recommendedName>
        <fullName evidence="2">UspA domain-containing protein</fullName>
    </recommendedName>
</protein>
<evidence type="ECO:0000256" key="1">
    <source>
        <dbReference type="ARBA" id="ARBA00008791"/>
    </source>
</evidence>
<dbReference type="InterPro" id="IPR014729">
    <property type="entry name" value="Rossmann-like_a/b/a_fold"/>
</dbReference>
<dbReference type="STRING" id="1348253.LK09_13035"/>
<gene>
    <name evidence="3" type="ORF">LK09_13035</name>
</gene>
<dbReference type="PRINTS" id="PR01438">
    <property type="entry name" value="UNVRSLSTRESS"/>
</dbReference>
<name>A0A0B2A628_9MICO</name>
<dbReference type="Proteomes" id="UP000031030">
    <property type="component" value="Unassembled WGS sequence"/>
</dbReference>
<organism evidence="3 4">
    <name type="scientific">Microbacterium mangrovi</name>
    <dbReference type="NCBI Taxonomy" id="1348253"/>
    <lineage>
        <taxon>Bacteria</taxon>
        <taxon>Bacillati</taxon>
        <taxon>Actinomycetota</taxon>
        <taxon>Actinomycetes</taxon>
        <taxon>Micrococcales</taxon>
        <taxon>Microbacteriaceae</taxon>
        <taxon>Microbacterium</taxon>
    </lineage>
</organism>
<feature type="domain" description="UspA" evidence="2">
    <location>
        <begin position="4"/>
        <end position="139"/>
    </location>
</feature>
<feature type="domain" description="UspA" evidence="2">
    <location>
        <begin position="150"/>
        <end position="293"/>
    </location>
</feature>
<comment type="caution">
    <text evidence="3">The sequence shown here is derived from an EMBL/GenBank/DDBJ whole genome shotgun (WGS) entry which is preliminary data.</text>
</comment>
<dbReference type="InterPro" id="IPR006016">
    <property type="entry name" value="UspA"/>
</dbReference>
<dbReference type="AlphaFoldDB" id="A0A0B2A628"/>
<dbReference type="CDD" id="cd00293">
    <property type="entry name" value="USP-like"/>
    <property type="match status" value="1"/>
</dbReference>
<evidence type="ECO:0000259" key="2">
    <source>
        <dbReference type="Pfam" id="PF00582"/>
    </source>
</evidence>
<proteinExistence type="inferred from homology"/>
<dbReference type="OrthoDB" id="5242641at2"/>
<evidence type="ECO:0000313" key="3">
    <source>
        <dbReference type="EMBL" id="KHK97179.1"/>
    </source>
</evidence>